<comment type="catalytic activity">
    <reaction evidence="1">
        <text>2-phosphoglycolate + H2O = glycolate + phosphate</text>
        <dbReference type="Rhea" id="RHEA:14369"/>
        <dbReference type="ChEBI" id="CHEBI:15377"/>
        <dbReference type="ChEBI" id="CHEBI:29805"/>
        <dbReference type="ChEBI" id="CHEBI:43474"/>
        <dbReference type="ChEBI" id="CHEBI:58033"/>
        <dbReference type="EC" id="3.1.3.18"/>
    </reaction>
</comment>
<dbReference type="SFLD" id="SFLDG01129">
    <property type="entry name" value="C1.5:_HAD__Beta-PGM__Phosphata"/>
    <property type="match status" value="1"/>
</dbReference>
<keyword evidence="7" id="KW-1185">Reference proteome</keyword>
<evidence type="ECO:0000256" key="1">
    <source>
        <dbReference type="ARBA" id="ARBA00000830"/>
    </source>
</evidence>
<keyword evidence="6" id="KW-0378">Hydrolase</keyword>
<dbReference type="RefSeq" id="WP_017800202.1">
    <property type="nucleotide sequence ID" value="NZ_JAGGMQ010000001.1"/>
</dbReference>
<evidence type="ECO:0000256" key="3">
    <source>
        <dbReference type="ARBA" id="ARBA00006171"/>
    </source>
</evidence>
<dbReference type="EMBL" id="JAGGMQ010000001">
    <property type="protein sequence ID" value="MBP2167447.1"/>
    <property type="molecule type" value="Genomic_DNA"/>
</dbReference>
<dbReference type="SUPFAM" id="SSF56784">
    <property type="entry name" value="HAD-like"/>
    <property type="match status" value="1"/>
</dbReference>
<dbReference type="GO" id="GO:0008967">
    <property type="term" value="F:phosphoglycolate phosphatase activity"/>
    <property type="evidence" value="ECO:0007669"/>
    <property type="project" value="UniProtKB-EC"/>
</dbReference>
<dbReference type="SFLD" id="SFLDS00003">
    <property type="entry name" value="Haloacid_Dehalogenase"/>
    <property type="match status" value="1"/>
</dbReference>
<dbReference type="InterPro" id="IPR023214">
    <property type="entry name" value="HAD_sf"/>
</dbReference>
<organism evidence="6 7">
    <name type="scientific">Winslowiella toletana</name>
    <dbReference type="NCBI Taxonomy" id="92490"/>
    <lineage>
        <taxon>Bacteria</taxon>
        <taxon>Pseudomonadati</taxon>
        <taxon>Pseudomonadota</taxon>
        <taxon>Gammaproteobacteria</taxon>
        <taxon>Enterobacterales</taxon>
        <taxon>Erwiniaceae</taxon>
        <taxon>Winslowiella</taxon>
    </lineage>
</organism>
<comment type="pathway">
    <text evidence="2">Organic acid metabolism; glycolate biosynthesis; glycolate from 2-phosphoglycolate: step 1/1.</text>
</comment>
<comment type="similarity">
    <text evidence="3">Belongs to the HAD-like hydrolase superfamily. CbbY/CbbZ/Gph/YieH family.</text>
</comment>
<protein>
    <recommendedName>
        <fullName evidence="4">phosphoglycolate phosphatase</fullName>
        <ecNumber evidence="4">3.1.3.18</ecNumber>
    </recommendedName>
</protein>
<accession>A0ABS4P469</accession>
<evidence type="ECO:0000256" key="4">
    <source>
        <dbReference type="ARBA" id="ARBA00013078"/>
    </source>
</evidence>
<dbReference type="InterPro" id="IPR036412">
    <property type="entry name" value="HAD-like_sf"/>
</dbReference>
<sequence length="207" mass="23501">MNIIFDLDGTLIDSKPRLYTLFQQLVPASKLTYQQYWDFKYARLSHEAILSREFGYGEDEIAGFSRQWMSLIESPEMLALDLNFSGMHKALEKLKLAANLHVCTARQLRDPVLKQLTSLNLLQYFDEIMVTEQKHSKESLISEHIANLASHDWMIGDTGKDIQVGRALGIRTCAVLSGFMTRNSLTEYQPTCIIESATALVQELPKG</sequence>
<dbReference type="Pfam" id="PF13419">
    <property type="entry name" value="HAD_2"/>
    <property type="match status" value="1"/>
</dbReference>
<comment type="caution">
    <text evidence="6">The sequence shown here is derived from an EMBL/GenBank/DDBJ whole genome shotgun (WGS) entry which is preliminary data.</text>
</comment>
<dbReference type="PANTHER" id="PTHR43434">
    <property type="entry name" value="PHOSPHOGLYCOLATE PHOSPHATASE"/>
    <property type="match status" value="1"/>
</dbReference>
<dbReference type="InterPro" id="IPR041492">
    <property type="entry name" value="HAD_2"/>
</dbReference>
<reference evidence="6 7" key="1">
    <citation type="submission" date="2021-03" db="EMBL/GenBank/DDBJ databases">
        <authorList>
            <person name="D'Agostino P."/>
            <person name="Huntemann M."/>
            <person name="Clum A."/>
            <person name="Spunde A."/>
            <person name="Palaniappan K."/>
            <person name="Ritter S."/>
            <person name="Mikhailova N."/>
            <person name="Chen I.-M."/>
            <person name="Stamatis D."/>
            <person name="Reddy T."/>
            <person name="O'Malley R."/>
            <person name="Daum C."/>
            <person name="Shapiro N."/>
            <person name="Ivanova N."/>
            <person name="Kyrpides N."/>
            <person name="Woyke T."/>
        </authorList>
    </citation>
    <scope>NUCLEOTIDE SEQUENCE [LARGE SCALE GENOMIC DNA]</scope>
    <source>
        <strain evidence="6 7">WS4403</strain>
    </source>
</reference>
<dbReference type="InterPro" id="IPR050155">
    <property type="entry name" value="HAD-like_hydrolase_sf"/>
</dbReference>
<evidence type="ECO:0000313" key="7">
    <source>
        <dbReference type="Proteomes" id="UP001195624"/>
    </source>
</evidence>
<keyword evidence="5" id="KW-0479">Metal-binding</keyword>
<dbReference type="PANTHER" id="PTHR43434:SF1">
    <property type="entry name" value="PHOSPHOGLYCOLATE PHOSPHATASE"/>
    <property type="match status" value="1"/>
</dbReference>
<dbReference type="Proteomes" id="UP001195624">
    <property type="component" value="Unassembled WGS sequence"/>
</dbReference>
<dbReference type="Gene3D" id="1.10.150.240">
    <property type="entry name" value="Putative phosphatase, domain 2"/>
    <property type="match status" value="1"/>
</dbReference>
<dbReference type="EC" id="3.1.3.18" evidence="4"/>
<evidence type="ECO:0000313" key="6">
    <source>
        <dbReference type="EMBL" id="MBP2167447.1"/>
    </source>
</evidence>
<name>A0ABS4P469_9GAMM</name>
<proteinExistence type="inferred from homology"/>
<reference evidence="7" key="2">
    <citation type="submission" date="2023-07" db="EMBL/GenBank/DDBJ databases">
        <title>Genome mining of underrepresented organisms for secondary metabolites.</title>
        <authorList>
            <person name="D'Agostino P.M."/>
        </authorList>
    </citation>
    <scope>NUCLEOTIDE SEQUENCE [LARGE SCALE GENOMIC DNA]</scope>
    <source>
        <strain evidence="7">WS4403</strain>
    </source>
</reference>
<dbReference type="InterPro" id="IPR023198">
    <property type="entry name" value="PGP-like_dom2"/>
</dbReference>
<dbReference type="Gene3D" id="3.40.50.1000">
    <property type="entry name" value="HAD superfamily/HAD-like"/>
    <property type="match status" value="1"/>
</dbReference>
<evidence type="ECO:0000256" key="2">
    <source>
        <dbReference type="ARBA" id="ARBA00004818"/>
    </source>
</evidence>
<evidence type="ECO:0000256" key="5">
    <source>
        <dbReference type="ARBA" id="ARBA00022723"/>
    </source>
</evidence>
<gene>
    <name evidence="6" type="ORF">J2125_000639</name>
</gene>